<dbReference type="InterPro" id="IPR006461">
    <property type="entry name" value="PLAC_motif_containing"/>
</dbReference>
<dbReference type="RefSeq" id="XP_067739638.1">
    <property type="nucleotide sequence ID" value="XM_067882617.1"/>
</dbReference>
<protein>
    <submittedName>
        <fullName evidence="2">Uncharacterized protein</fullName>
    </submittedName>
</protein>
<organism evidence="2 3">
    <name type="scientific">Phytophthora ramorum</name>
    <name type="common">Sudden oak death agent</name>
    <dbReference type="NCBI Taxonomy" id="164328"/>
    <lineage>
        <taxon>Eukaryota</taxon>
        <taxon>Sar</taxon>
        <taxon>Stramenopiles</taxon>
        <taxon>Oomycota</taxon>
        <taxon>Peronosporomycetes</taxon>
        <taxon>Peronosporales</taxon>
        <taxon>Peronosporaceae</taxon>
        <taxon>Phytophthora</taxon>
    </lineage>
</organism>
<feature type="transmembrane region" description="Helical" evidence="1">
    <location>
        <begin position="74"/>
        <end position="92"/>
    </location>
</feature>
<dbReference type="VEuPathDB" id="FungiDB:KRP22_8982"/>
<dbReference type="PANTHER" id="PTHR15907">
    <property type="entry name" value="DUF614 FAMILY PROTEIN-RELATED"/>
    <property type="match status" value="1"/>
</dbReference>
<keyword evidence="1" id="KW-0812">Transmembrane</keyword>
<dbReference type="InParanoid" id="H3GNE6"/>
<accession>H3GNE6</accession>
<reference evidence="2" key="2">
    <citation type="submission" date="2015-06" db="UniProtKB">
        <authorList>
            <consortium name="EnsemblProtists"/>
        </authorList>
    </citation>
    <scope>IDENTIFICATION</scope>
    <source>
        <strain evidence="2">Pr102</strain>
    </source>
</reference>
<evidence type="ECO:0000256" key="1">
    <source>
        <dbReference type="SAM" id="Phobius"/>
    </source>
</evidence>
<sequence length="175" mass="18458">MFELSTSKDEFVSAYTNKLEGGNDAADRNGLMLGRWSVGFLSCFTDCVPNGLMAVACPGVSVAQITARLGVMRYSLALQVYAALYLLVLLTVVADNAVVNLLCVAAAVAAAFAVSRLRTKMRVLFDIPGNSALDVASAFVCAPCTIAQMASHAQAYRPGGCSFRARSTLEGYVGQ</sequence>
<reference evidence="3" key="1">
    <citation type="journal article" date="2006" name="Science">
        <title>Phytophthora genome sequences uncover evolutionary origins and mechanisms of pathogenesis.</title>
        <authorList>
            <person name="Tyler B.M."/>
            <person name="Tripathy S."/>
            <person name="Zhang X."/>
            <person name="Dehal P."/>
            <person name="Jiang R.H."/>
            <person name="Aerts A."/>
            <person name="Arredondo F.D."/>
            <person name="Baxter L."/>
            <person name="Bensasson D."/>
            <person name="Beynon J.L."/>
            <person name="Chapman J."/>
            <person name="Damasceno C.M."/>
            <person name="Dorrance A.E."/>
            <person name="Dou D."/>
            <person name="Dickerman A.W."/>
            <person name="Dubchak I.L."/>
            <person name="Garbelotto M."/>
            <person name="Gijzen M."/>
            <person name="Gordon S.G."/>
            <person name="Govers F."/>
            <person name="Grunwald N.J."/>
            <person name="Huang W."/>
            <person name="Ivors K.L."/>
            <person name="Jones R.W."/>
            <person name="Kamoun S."/>
            <person name="Krampis K."/>
            <person name="Lamour K.H."/>
            <person name="Lee M.K."/>
            <person name="McDonald W.H."/>
            <person name="Medina M."/>
            <person name="Meijer H.J."/>
            <person name="Nordberg E.K."/>
            <person name="Maclean D.J."/>
            <person name="Ospina-Giraldo M.D."/>
            <person name="Morris P.F."/>
            <person name="Phuntumart V."/>
            <person name="Putnam N.H."/>
            <person name="Rash S."/>
            <person name="Rose J.K."/>
            <person name="Sakihama Y."/>
            <person name="Salamov A.A."/>
            <person name="Savidor A."/>
            <person name="Scheuring C.F."/>
            <person name="Smith B.M."/>
            <person name="Sobral B.W."/>
            <person name="Terry A."/>
            <person name="Torto-Alalibo T.A."/>
            <person name="Win J."/>
            <person name="Xu Z."/>
            <person name="Zhang H."/>
            <person name="Grigoriev I.V."/>
            <person name="Rokhsar D.S."/>
            <person name="Boore J.L."/>
        </authorList>
    </citation>
    <scope>NUCLEOTIDE SEQUENCE [LARGE SCALE GENOMIC DNA]</scope>
    <source>
        <strain evidence="3">Pr102</strain>
    </source>
</reference>
<evidence type="ECO:0000313" key="3">
    <source>
        <dbReference type="Proteomes" id="UP000005238"/>
    </source>
</evidence>
<feature type="transmembrane region" description="Helical" evidence="1">
    <location>
        <begin position="98"/>
        <end position="115"/>
    </location>
</feature>
<dbReference type="Proteomes" id="UP000005238">
    <property type="component" value="Unassembled WGS sequence"/>
</dbReference>
<dbReference type="NCBIfam" id="TIGR01571">
    <property type="entry name" value="A_thal_Cys_rich"/>
    <property type="match status" value="1"/>
</dbReference>
<dbReference type="OrthoDB" id="1045822at2759"/>
<dbReference type="AlphaFoldDB" id="H3GNE6"/>
<dbReference type="VEuPathDB" id="FungiDB:KRP23_12030"/>
<dbReference type="Pfam" id="PF04749">
    <property type="entry name" value="PLAC8"/>
    <property type="match status" value="1"/>
</dbReference>
<keyword evidence="1" id="KW-0472">Membrane</keyword>
<dbReference type="GeneID" id="94218382"/>
<keyword evidence="3" id="KW-1185">Reference proteome</keyword>
<name>H3GNE6_PHYRM</name>
<dbReference type="OMA" id="MNITTIH"/>
<dbReference type="EnsemblProtists" id="Phyra78122">
    <property type="protein sequence ID" value="Phyra78122"/>
    <property type="gene ID" value="Phyra78122"/>
</dbReference>
<evidence type="ECO:0000313" key="2">
    <source>
        <dbReference type="EnsemblProtists" id="Phyra78122"/>
    </source>
</evidence>
<keyword evidence="1" id="KW-1133">Transmembrane helix</keyword>
<dbReference type="HOGENOM" id="CLU_087144_0_1_1"/>
<proteinExistence type="predicted"/>
<dbReference type="EMBL" id="DS566026">
    <property type="status" value="NOT_ANNOTATED_CDS"/>
    <property type="molecule type" value="Genomic_DNA"/>
</dbReference>